<keyword evidence="4" id="KW-1185">Reference proteome</keyword>
<evidence type="ECO:0000259" key="2">
    <source>
        <dbReference type="Pfam" id="PF06750"/>
    </source>
</evidence>
<protein>
    <submittedName>
        <fullName evidence="3">Prepilin peptidase</fullName>
    </submittedName>
</protein>
<dbReference type="EMBL" id="CP049886">
    <property type="protein sequence ID" value="QIL45886.1"/>
    <property type="molecule type" value="Genomic_DNA"/>
</dbReference>
<dbReference type="GO" id="GO:0006465">
    <property type="term" value="P:signal peptide processing"/>
    <property type="evidence" value="ECO:0007669"/>
    <property type="project" value="TreeGrafter"/>
</dbReference>
<sequence>MLNATLFYIGCCFGSFLNQVALKNVLTINFQRSTCDSCSKQLTWYDLIPLFSYILYRRKCRYCNFPIAYSYLIAELICGALFILIFCIQQLQSIIIITTLILAYLYSLMDYYHLEINPTLFYLPNILLLVTVVSINGITETLHISFTFLLFIVLFSITKLLPNSLGGADIKIILSWSIFFEPSIILITLILSSGIGLCYSLLMTKTNTSPFIPFLTLGLLLALLLNK</sequence>
<keyword evidence="1" id="KW-0472">Membrane</keyword>
<dbReference type="AlphaFoldDB" id="A0A6G8ALK6"/>
<feature type="domain" description="Prepilin peptidase A24 N-terminal" evidence="2">
    <location>
        <begin position="9"/>
        <end position="86"/>
    </location>
</feature>
<dbReference type="InterPro" id="IPR010627">
    <property type="entry name" value="Prepilin_pept_A24_N"/>
</dbReference>
<feature type="transmembrane region" description="Helical" evidence="1">
    <location>
        <begin position="120"/>
        <end position="138"/>
    </location>
</feature>
<dbReference type="GO" id="GO:0005886">
    <property type="term" value="C:plasma membrane"/>
    <property type="evidence" value="ECO:0007669"/>
    <property type="project" value="TreeGrafter"/>
</dbReference>
<evidence type="ECO:0000313" key="4">
    <source>
        <dbReference type="Proteomes" id="UP000500890"/>
    </source>
</evidence>
<feature type="transmembrane region" description="Helical" evidence="1">
    <location>
        <begin position="91"/>
        <end position="108"/>
    </location>
</feature>
<evidence type="ECO:0000256" key="1">
    <source>
        <dbReference type="SAM" id="Phobius"/>
    </source>
</evidence>
<accession>A0A6G8ALK6</accession>
<proteinExistence type="predicted"/>
<dbReference type="PANTHER" id="PTHR30487:SF0">
    <property type="entry name" value="PREPILIN LEADER PEPTIDASE_N-METHYLTRANSFERASE-RELATED"/>
    <property type="match status" value="1"/>
</dbReference>
<dbReference type="PANTHER" id="PTHR30487">
    <property type="entry name" value="TYPE 4 PREPILIN-LIKE PROTEINS LEADER PEPTIDE-PROCESSING ENZYME"/>
    <property type="match status" value="1"/>
</dbReference>
<dbReference type="GO" id="GO:0004190">
    <property type="term" value="F:aspartic-type endopeptidase activity"/>
    <property type="evidence" value="ECO:0007669"/>
    <property type="project" value="TreeGrafter"/>
</dbReference>
<name>A0A6G8ALK6_9ENTE</name>
<dbReference type="Pfam" id="PF06750">
    <property type="entry name" value="A24_N_bact"/>
    <property type="match status" value="1"/>
</dbReference>
<feature type="transmembrane region" description="Helical" evidence="1">
    <location>
        <begin position="6"/>
        <end position="22"/>
    </location>
</feature>
<dbReference type="InterPro" id="IPR050882">
    <property type="entry name" value="Prepilin_peptidase/N-MTase"/>
</dbReference>
<dbReference type="Proteomes" id="UP000500890">
    <property type="component" value="Chromosome"/>
</dbReference>
<evidence type="ECO:0000313" key="3">
    <source>
        <dbReference type="EMBL" id="QIL45886.1"/>
    </source>
</evidence>
<feature type="transmembrane region" description="Helical" evidence="1">
    <location>
        <begin position="144"/>
        <end position="161"/>
    </location>
</feature>
<organism evidence="3 4">
    <name type="scientific">Vagococcus coleopterorum</name>
    <dbReference type="NCBI Taxonomy" id="2714946"/>
    <lineage>
        <taxon>Bacteria</taxon>
        <taxon>Bacillati</taxon>
        <taxon>Bacillota</taxon>
        <taxon>Bacilli</taxon>
        <taxon>Lactobacillales</taxon>
        <taxon>Enterococcaceae</taxon>
        <taxon>Vagococcus</taxon>
    </lineage>
</organism>
<feature type="transmembrane region" description="Helical" evidence="1">
    <location>
        <begin position="173"/>
        <end position="202"/>
    </location>
</feature>
<feature type="transmembrane region" description="Helical" evidence="1">
    <location>
        <begin position="67"/>
        <end position="85"/>
    </location>
</feature>
<keyword evidence="1" id="KW-0812">Transmembrane</keyword>
<dbReference type="RefSeq" id="WP_166006827.1">
    <property type="nucleotide sequence ID" value="NZ_CP049886.1"/>
</dbReference>
<gene>
    <name evidence="3" type="ORF">G7081_01645</name>
</gene>
<reference evidence="3 4" key="1">
    <citation type="submission" date="2020-03" db="EMBL/GenBank/DDBJ databases">
        <title>Vagococcus sp. nov., isolated from beetles.</title>
        <authorList>
            <person name="Hyun D.-W."/>
            <person name="Bae J.-W."/>
        </authorList>
    </citation>
    <scope>NUCLEOTIDE SEQUENCE [LARGE SCALE GENOMIC DNA]</scope>
    <source>
        <strain evidence="3 4">HDW17A</strain>
    </source>
</reference>
<dbReference type="KEGG" id="vah:G7081_01645"/>
<feature type="transmembrane region" description="Helical" evidence="1">
    <location>
        <begin position="208"/>
        <end position="225"/>
    </location>
</feature>
<keyword evidence="1" id="KW-1133">Transmembrane helix</keyword>